<dbReference type="WBParaSite" id="PSU_v2.g6006.t1">
    <property type="protein sequence ID" value="PSU_v2.g6006.t1"/>
    <property type="gene ID" value="PSU_v2.g6006"/>
</dbReference>
<sequence length="115" mass="12987">MQTSAALTLLVAIYVCHEVGAFEFDFVGKSNNFASGDDYIRGVGTRRDLSLAGGSSGGMERPSAPRRLIQPPPLKRSIKESSIPFNDYESEKLLDFYRWLQYNNNAQKMIFIEKF</sequence>
<name>A0A914Z0X1_9BILA</name>
<protein>
    <submittedName>
        <fullName evidence="4">Uncharacterized protein</fullName>
    </submittedName>
</protein>
<evidence type="ECO:0000256" key="2">
    <source>
        <dbReference type="SAM" id="SignalP"/>
    </source>
</evidence>
<accession>A0A914Z0X1</accession>
<reference evidence="4" key="1">
    <citation type="submission" date="2022-11" db="UniProtKB">
        <authorList>
            <consortium name="WormBaseParasite"/>
        </authorList>
    </citation>
    <scope>IDENTIFICATION</scope>
</reference>
<feature type="signal peptide" evidence="2">
    <location>
        <begin position="1"/>
        <end position="21"/>
    </location>
</feature>
<keyword evidence="3" id="KW-1185">Reference proteome</keyword>
<evidence type="ECO:0000256" key="1">
    <source>
        <dbReference type="SAM" id="MobiDB-lite"/>
    </source>
</evidence>
<keyword evidence="2" id="KW-0732">Signal</keyword>
<organism evidence="3 4">
    <name type="scientific">Panagrolaimus superbus</name>
    <dbReference type="NCBI Taxonomy" id="310955"/>
    <lineage>
        <taxon>Eukaryota</taxon>
        <taxon>Metazoa</taxon>
        <taxon>Ecdysozoa</taxon>
        <taxon>Nematoda</taxon>
        <taxon>Chromadorea</taxon>
        <taxon>Rhabditida</taxon>
        <taxon>Tylenchina</taxon>
        <taxon>Panagrolaimomorpha</taxon>
        <taxon>Panagrolaimoidea</taxon>
        <taxon>Panagrolaimidae</taxon>
        <taxon>Panagrolaimus</taxon>
    </lineage>
</organism>
<feature type="chain" id="PRO_5037021558" evidence="2">
    <location>
        <begin position="22"/>
        <end position="115"/>
    </location>
</feature>
<evidence type="ECO:0000313" key="3">
    <source>
        <dbReference type="Proteomes" id="UP000887577"/>
    </source>
</evidence>
<dbReference type="Proteomes" id="UP000887577">
    <property type="component" value="Unplaced"/>
</dbReference>
<feature type="region of interest" description="Disordered" evidence="1">
    <location>
        <begin position="51"/>
        <end position="78"/>
    </location>
</feature>
<evidence type="ECO:0000313" key="4">
    <source>
        <dbReference type="WBParaSite" id="PSU_v2.g6006.t1"/>
    </source>
</evidence>
<proteinExistence type="predicted"/>
<dbReference type="AlphaFoldDB" id="A0A914Z0X1"/>